<feature type="region of interest" description="Disordered" evidence="2">
    <location>
        <begin position="1"/>
        <end position="41"/>
    </location>
</feature>
<evidence type="ECO:0000313" key="4">
    <source>
        <dbReference type="Proteomes" id="UP001162131"/>
    </source>
</evidence>
<feature type="compositionally biased region" description="Polar residues" evidence="2">
    <location>
        <begin position="32"/>
        <end position="41"/>
    </location>
</feature>
<evidence type="ECO:0000256" key="1">
    <source>
        <dbReference type="SAM" id="Coils"/>
    </source>
</evidence>
<organism evidence="3 4">
    <name type="scientific">Blepharisma stoltei</name>
    <dbReference type="NCBI Taxonomy" id="1481888"/>
    <lineage>
        <taxon>Eukaryota</taxon>
        <taxon>Sar</taxon>
        <taxon>Alveolata</taxon>
        <taxon>Ciliophora</taxon>
        <taxon>Postciliodesmatophora</taxon>
        <taxon>Heterotrichea</taxon>
        <taxon>Heterotrichida</taxon>
        <taxon>Blepharismidae</taxon>
        <taxon>Blepharisma</taxon>
    </lineage>
</organism>
<name>A0AAU9JFC2_9CILI</name>
<evidence type="ECO:0000256" key="2">
    <source>
        <dbReference type="SAM" id="MobiDB-lite"/>
    </source>
</evidence>
<feature type="coiled-coil region" evidence="1">
    <location>
        <begin position="63"/>
        <end position="199"/>
    </location>
</feature>
<feature type="compositionally biased region" description="Basic and acidic residues" evidence="2">
    <location>
        <begin position="1"/>
        <end position="16"/>
    </location>
</feature>
<dbReference type="EMBL" id="CAJZBQ010000035">
    <property type="protein sequence ID" value="CAG9323762.1"/>
    <property type="molecule type" value="Genomic_DNA"/>
</dbReference>
<reference evidence="3" key="1">
    <citation type="submission" date="2021-09" db="EMBL/GenBank/DDBJ databases">
        <authorList>
            <consortium name="AG Swart"/>
            <person name="Singh M."/>
            <person name="Singh A."/>
            <person name="Seah K."/>
            <person name="Emmerich C."/>
        </authorList>
    </citation>
    <scope>NUCLEOTIDE SEQUENCE</scope>
    <source>
        <strain evidence="3">ATCC30299</strain>
    </source>
</reference>
<gene>
    <name evidence="3" type="ORF">BSTOLATCC_MIC34798</name>
</gene>
<feature type="coiled-coil region" evidence="1">
    <location>
        <begin position="337"/>
        <end position="399"/>
    </location>
</feature>
<accession>A0AAU9JFC2</accession>
<protein>
    <submittedName>
        <fullName evidence="3">Uncharacterized protein</fullName>
    </submittedName>
</protein>
<dbReference type="AlphaFoldDB" id="A0AAU9JFC2"/>
<dbReference type="Proteomes" id="UP001162131">
    <property type="component" value="Unassembled WGS sequence"/>
</dbReference>
<feature type="coiled-coil region" evidence="1">
    <location>
        <begin position="225"/>
        <end position="297"/>
    </location>
</feature>
<keyword evidence="4" id="KW-1185">Reference proteome</keyword>
<evidence type="ECO:0000313" key="3">
    <source>
        <dbReference type="EMBL" id="CAG9323762.1"/>
    </source>
</evidence>
<proteinExistence type="predicted"/>
<sequence length="444" mass="52490">MAFYSKDTDKSTEKLKPSGFSTPDAYPVYSPSPYSQLQDSGYDSVRTLEIREMQEEEKYIQGLRQQREKIEAFSRDLDKKVKKIRELEEEIKNLKGSKGEIQRMAGQINKLTEELRNKEEENEELKQAMRKQVEEYEYSLNELQSVVMKERDDRSKEIRNLKNQNKAKDEEISFLAYENEKAKKQLKLAEEKCEAEIIAGKEKDKQANEQIKAWKAFERMLKDQVAELGHEKGLLESKINELREKVEIADTKLHQKEDIEPALIKEKKKNEELRALLAEKEKELESLRENKSQNQYQIEEEFNSLHNELSCAMDLIKRQENTIIELRMRKKEDDLAISSLTEDLTHKEEECERIQSRLNKYLKDSEEEASKTTEIQITIQRLKSENLDLKKQLQSFIEKEQQDKLERRQFAKMKIELLNQRDLEVGRLTEAIDAFAAHRNYSEQ</sequence>
<keyword evidence="1" id="KW-0175">Coiled coil</keyword>
<comment type="caution">
    <text evidence="3">The sequence shown here is derived from an EMBL/GenBank/DDBJ whole genome shotgun (WGS) entry which is preliminary data.</text>
</comment>